<accession>A0A640KIM9</accession>
<evidence type="ECO:0000313" key="3">
    <source>
        <dbReference type="Proteomes" id="UP000419144"/>
    </source>
</evidence>
<feature type="compositionally biased region" description="Basic and acidic residues" evidence="1">
    <location>
        <begin position="248"/>
        <end position="257"/>
    </location>
</feature>
<sequence>MPHSWRVLVHAFEPPQVHADVPRNPSPAASLGEQVMARPYHGAPHQPRCHPLLHKQQHAIPQCWTETHCPRKPVNILRNTRAHHIGSVQLAHCNSLVYLPRMVKGATVKRNESSLIVHVVRITAVEVKHLVRAQVRSLQILHIDQHAHVVLTAEQDGFLQCRNADLSRGVGRKGALPQLKQRQLIDAARRRDVAEVAVGDGIEKKDDFIVFGEASIAFDTATSGHGRVPECLQRVLQRARHTTAATVPEHDAAPHEPRRAHRQLNVPQVRPPQRRPDATQKKY</sequence>
<reference evidence="2" key="1">
    <citation type="submission" date="2019-11" db="EMBL/GenBank/DDBJ databases">
        <title>Leishmania tarentolae CDS.</title>
        <authorList>
            <person name="Goto Y."/>
            <person name="Yamagishi J."/>
        </authorList>
    </citation>
    <scope>NUCLEOTIDE SEQUENCE [LARGE SCALE GENOMIC DNA]</scope>
    <source>
        <strain evidence="2">Parrot Tar II</strain>
    </source>
</reference>
<dbReference type="EMBL" id="BLBS01000033">
    <property type="protein sequence ID" value="GET89071.1"/>
    <property type="molecule type" value="Genomic_DNA"/>
</dbReference>
<protein>
    <submittedName>
        <fullName evidence="2">Uncharacterized protein</fullName>
    </submittedName>
</protein>
<comment type="caution">
    <text evidence="2">The sequence shown here is derived from an EMBL/GenBank/DDBJ whole genome shotgun (WGS) entry which is preliminary data.</text>
</comment>
<keyword evidence="3" id="KW-1185">Reference proteome</keyword>
<gene>
    <name evidence="2" type="ORF">LtaPh_2423251</name>
</gene>
<name>A0A640KIM9_LEITA</name>
<dbReference type="Proteomes" id="UP000419144">
    <property type="component" value="Unassembled WGS sequence"/>
</dbReference>
<proteinExistence type="predicted"/>
<evidence type="ECO:0000256" key="1">
    <source>
        <dbReference type="SAM" id="MobiDB-lite"/>
    </source>
</evidence>
<feature type="compositionally biased region" description="Basic and acidic residues" evidence="1">
    <location>
        <begin position="274"/>
        <end position="283"/>
    </location>
</feature>
<feature type="region of interest" description="Disordered" evidence="1">
    <location>
        <begin position="242"/>
        <end position="283"/>
    </location>
</feature>
<evidence type="ECO:0000313" key="2">
    <source>
        <dbReference type="EMBL" id="GET89071.1"/>
    </source>
</evidence>
<organism evidence="2 3">
    <name type="scientific">Leishmania tarentolae</name>
    <name type="common">Sauroleishmania tarentolae</name>
    <dbReference type="NCBI Taxonomy" id="5689"/>
    <lineage>
        <taxon>Eukaryota</taxon>
        <taxon>Discoba</taxon>
        <taxon>Euglenozoa</taxon>
        <taxon>Kinetoplastea</taxon>
        <taxon>Metakinetoplastina</taxon>
        <taxon>Trypanosomatida</taxon>
        <taxon>Trypanosomatidae</taxon>
        <taxon>Leishmaniinae</taxon>
        <taxon>Leishmania</taxon>
        <taxon>lizard Leishmania</taxon>
    </lineage>
</organism>
<dbReference type="VEuPathDB" id="TriTrypDB:LtaPh_2423251"/>
<dbReference type="AlphaFoldDB" id="A0A640KIM9"/>